<evidence type="ECO:0000313" key="2">
    <source>
        <dbReference type="EMBL" id="ABV34089.1"/>
    </source>
</evidence>
<dbReference type="InterPro" id="IPR006638">
    <property type="entry name" value="Elp3/MiaA/NifB-like_rSAM"/>
</dbReference>
<name>A8F7F5_PSELT</name>
<dbReference type="eggNOG" id="COG1032">
    <property type="taxonomic scope" value="Bacteria"/>
</dbReference>
<dbReference type="SMART" id="SM00729">
    <property type="entry name" value="Elp3"/>
    <property type="match status" value="1"/>
</dbReference>
<accession>A8F7F5</accession>
<dbReference type="PANTHER" id="PTHR42731">
    <property type="entry name" value="SLL1084 PROTEIN"/>
    <property type="match status" value="1"/>
</dbReference>
<dbReference type="InterPro" id="IPR023404">
    <property type="entry name" value="rSAM_horseshoe"/>
</dbReference>
<dbReference type="OrthoDB" id="9806827at2"/>
<dbReference type="PROSITE" id="PS51918">
    <property type="entry name" value="RADICAL_SAM"/>
    <property type="match status" value="1"/>
</dbReference>
<organism evidence="2 3">
    <name type="scientific">Pseudothermotoga lettingae (strain ATCC BAA-301 / DSM 14385 / NBRC 107922 / TMO)</name>
    <name type="common">Thermotoga lettingae</name>
    <dbReference type="NCBI Taxonomy" id="416591"/>
    <lineage>
        <taxon>Bacteria</taxon>
        <taxon>Thermotogati</taxon>
        <taxon>Thermotogota</taxon>
        <taxon>Thermotogae</taxon>
        <taxon>Thermotogales</taxon>
        <taxon>Thermotogaceae</taxon>
        <taxon>Pseudothermotoga</taxon>
    </lineage>
</organism>
<dbReference type="GO" id="GO:0051536">
    <property type="term" value="F:iron-sulfur cluster binding"/>
    <property type="evidence" value="ECO:0007669"/>
    <property type="project" value="InterPro"/>
</dbReference>
<dbReference type="KEGG" id="tle:Tlet_1533"/>
<proteinExistence type="predicted"/>
<sequence>MRRPRDSKSFREFDIVRKFKLSEKNVEKIDLKGDLRVALIFPNSYNVLSSSLGFNIVWKLFNKIENVRCERFFYHDDFVKFYSIDSLTPLDEFPIWAFAVNFENDLLNIISILKKKSVPIRNIDRRPFDPLVVFGGALTYTKLPVFDIIADVILHGDFEPMVENLDSVLEYISREKLVEKMAELHFASVPVLRKKESEISKISDLNLTIPASPIIFSHGEFKNRLLIEIERGCVWNCNFCMMGALRKPARFLNIETLKRLIMHTETCSVGLIASNVTDYPWLEEMLSWLEKNSIKVSVSSLRLDRLSKRFVSFLKRSQHAFTIAPESASEKIRKILGKNFTDQQIESALVVASEAGFREVKMYFMYGFDEEEESDLKKIGWFVRKAKRMGYRVKISANPFIPKRGTFMQNRKMQDLRVLKEKEKIIKNTVQHDASVVFENIDLSFIQYTINSAEGDMLHELIQNFENGEKLKFIVQKLAFK</sequence>
<dbReference type="Proteomes" id="UP000002016">
    <property type="component" value="Chromosome"/>
</dbReference>
<dbReference type="SFLD" id="SFLDG01082">
    <property type="entry name" value="B12-binding_domain_containing"/>
    <property type="match status" value="1"/>
</dbReference>
<dbReference type="PANTHER" id="PTHR42731:SF5">
    <property type="entry name" value="RADICAL SAM DOMAIN PROTEIN"/>
    <property type="match status" value="1"/>
</dbReference>
<feature type="domain" description="Radical SAM core" evidence="1">
    <location>
        <begin position="219"/>
        <end position="439"/>
    </location>
</feature>
<dbReference type="InterPro" id="IPR007197">
    <property type="entry name" value="rSAM"/>
</dbReference>
<reference evidence="2 3" key="2">
    <citation type="journal article" date="2009" name="Proc. Natl. Acad. Sci. U.S.A.">
        <title>On the chimeric nature, thermophilic origin, and phylogenetic placement of the Thermotogales.</title>
        <authorList>
            <person name="Zhaxybayeva O."/>
            <person name="Swithers K.S."/>
            <person name="Lapierre P."/>
            <person name="Fournier G.P."/>
            <person name="Bickhart D.M."/>
            <person name="DeBoy R.T."/>
            <person name="Nelson K.E."/>
            <person name="Nesbo C.L."/>
            <person name="Doolittle W.F."/>
            <person name="Gogarten J.P."/>
            <person name="Noll K.M."/>
        </authorList>
    </citation>
    <scope>NUCLEOTIDE SEQUENCE [LARGE SCALE GENOMIC DNA]</scope>
    <source>
        <strain evidence="3">ATCC BAA-301 / DSM 14385 / NBRC 107922 / TMO</strain>
    </source>
</reference>
<dbReference type="STRING" id="416591.Tlet_1533"/>
<keyword evidence="3" id="KW-1185">Reference proteome</keyword>
<protein>
    <submittedName>
        <fullName evidence="2">Radical SAM domain protein</fullName>
    </submittedName>
</protein>
<dbReference type="AlphaFoldDB" id="A8F7F5"/>
<reference evidence="2 3" key="1">
    <citation type="submission" date="2007-08" db="EMBL/GenBank/DDBJ databases">
        <title>Complete sequence of Thermotoga lettingae TMO.</title>
        <authorList>
            <consortium name="US DOE Joint Genome Institute"/>
            <person name="Copeland A."/>
            <person name="Lucas S."/>
            <person name="Lapidus A."/>
            <person name="Barry K."/>
            <person name="Glavina del Rio T."/>
            <person name="Dalin E."/>
            <person name="Tice H."/>
            <person name="Pitluck S."/>
            <person name="Foster B."/>
            <person name="Bruce D."/>
            <person name="Schmutz J."/>
            <person name="Larimer F."/>
            <person name="Land M."/>
            <person name="Hauser L."/>
            <person name="Kyrpides N."/>
            <person name="Mikhailova N."/>
            <person name="Nelson K."/>
            <person name="Gogarten J.P."/>
            <person name="Noll K."/>
            <person name="Richardson P."/>
        </authorList>
    </citation>
    <scope>NUCLEOTIDE SEQUENCE [LARGE SCALE GENOMIC DNA]</scope>
    <source>
        <strain evidence="3">ATCC BAA-301 / DSM 14385 / NBRC 107922 / TMO</strain>
    </source>
</reference>
<dbReference type="SFLD" id="SFLDS00029">
    <property type="entry name" value="Radical_SAM"/>
    <property type="match status" value="1"/>
</dbReference>
<dbReference type="GO" id="GO:0003824">
    <property type="term" value="F:catalytic activity"/>
    <property type="evidence" value="ECO:0007669"/>
    <property type="project" value="InterPro"/>
</dbReference>
<dbReference type="RefSeq" id="WP_012003565.1">
    <property type="nucleotide sequence ID" value="NC_009828.1"/>
</dbReference>
<dbReference type="Pfam" id="PF04055">
    <property type="entry name" value="Radical_SAM"/>
    <property type="match status" value="1"/>
</dbReference>
<dbReference type="EMBL" id="CP000812">
    <property type="protein sequence ID" value="ABV34089.1"/>
    <property type="molecule type" value="Genomic_DNA"/>
</dbReference>
<dbReference type="HOGENOM" id="CLU_011543_3_3_0"/>
<dbReference type="Pfam" id="PF19864">
    <property type="entry name" value="Radical_SAM_N2"/>
    <property type="match status" value="1"/>
</dbReference>
<evidence type="ECO:0000313" key="3">
    <source>
        <dbReference type="Proteomes" id="UP000002016"/>
    </source>
</evidence>
<gene>
    <name evidence="2" type="ordered locus">Tlet_1533</name>
</gene>
<dbReference type="InterPro" id="IPR058240">
    <property type="entry name" value="rSAM_sf"/>
</dbReference>
<evidence type="ECO:0000259" key="1">
    <source>
        <dbReference type="PROSITE" id="PS51918"/>
    </source>
</evidence>
<dbReference type="Gene3D" id="3.80.30.20">
    <property type="entry name" value="tm_1862 like domain"/>
    <property type="match status" value="1"/>
</dbReference>
<dbReference type="InterPro" id="IPR045784">
    <property type="entry name" value="Radical_SAM_N2"/>
</dbReference>
<dbReference type="SUPFAM" id="SSF102114">
    <property type="entry name" value="Radical SAM enzymes"/>
    <property type="match status" value="1"/>
</dbReference>